<proteinExistence type="predicted"/>
<dbReference type="GO" id="GO:0008194">
    <property type="term" value="F:UDP-glycosyltransferase activity"/>
    <property type="evidence" value="ECO:0007669"/>
    <property type="project" value="InterPro"/>
</dbReference>
<accession>A0AAD9XF39</accession>
<dbReference type="SUPFAM" id="SSF53756">
    <property type="entry name" value="UDP-Glycosyltransferase/glycogen phosphorylase"/>
    <property type="match status" value="1"/>
</dbReference>
<dbReference type="Gene3D" id="3.40.50.2000">
    <property type="entry name" value="Glycogen Phosphorylase B"/>
    <property type="match status" value="1"/>
</dbReference>
<gene>
    <name evidence="2" type="ORF">Ddye_004693</name>
</gene>
<evidence type="ECO:0000256" key="1">
    <source>
        <dbReference type="ARBA" id="ARBA00022679"/>
    </source>
</evidence>
<dbReference type="Pfam" id="PF00201">
    <property type="entry name" value="UDPGT"/>
    <property type="match status" value="1"/>
</dbReference>
<evidence type="ECO:0000313" key="3">
    <source>
        <dbReference type="Proteomes" id="UP001280121"/>
    </source>
</evidence>
<dbReference type="InterPro" id="IPR002213">
    <property type="entry name" value="UDP_glucos_trans"/>
</dbReference>
<reference evidence="2" key="1">
    <citation type="journal article" date="2023" name="Plant J.">
        <title>Genome sequences and population genomics provide insights into the demographic history, inbreeding, and mutation load of two 'living fossil' tree species of Dipteronia.</title>
        <authorList>
            <person name="Feng Y."/>
            <person name="Comes H.P."/>
            <person name="Chen J."/>
            <person name="Zhu S."/>
            <person name="Lu R."/>
            <person name="Zhang X."/>
            <person name="Li P."/>
            <person name="Qiu J."/>
            <person name="Olsen K.M."/>
            <person name="Qiu Y."/>
        </authorList>
    </citation>
    <scope>NUCLEOTIDE SEQUENCE</scope>
    <source>
        <strain evidence="2">KIB01</strain>
    </source>
</reference>
<protein>
    <submittedName>
        <fullName evidence="2">Uncharacterized protein</fullName>
    </submittedName>
</protein>
<keyword evidence="3" id="KW-1185">Reference proteome</keyword>
<dbReference type="PANTHER" id="PTHR48045">
    <property type="entry name" value="UDP-GLYCOSYLTRANSFERASE 72B1"/>
    <property type="match status" value="1"/>
</dbReference>
<keyword evidence="1" id="KW-0808">Transferase</keyword>
<dbReference type="AlphaFoldDB" id="A0AAD9XF39"/>
<organism evidence="2 3">
    <name type="scientific">Dipteronia dyeriana</name>
    <dbReference type="NCBI Taxonomy" id="168575"/>
    <lineage>
        <taxon>Eukaryota</taxon>
        <taxon>Viridiplantae</taxon>
        <taxon>Streptophyta</taxon>
        <taxon>Embryophyta</taxon>
        <taxon>Tracheophyta</taxon>
        <taxon>Spermatophyta</taxon>
        <taxon>Magnoliopsida</taxon>
        <taxon>eudicotyledons</taxon>
        <taxon>Gunneridae</taxon>
        <taxon>Pentapetalae</taxon>
        <taxon>rosids</taxon>
        <taxon>malvids</taxon>
        <taxon>Sapindales</taxon>
        <taxon>Sapindaceae</taxon>
        <taxon>Hippocastanoideae</taxon>
        <taxon>Acereae</taxon>
        <taxon>Dipteronia</taxon>
    </lineage>
</organism>
<comment type="caution">
    <text evidence="2">The sequence shown here is derived from an EMBL/GenBank/DDBJ whole genome shotgun (WGS) entry which is preliminary data.</text>
</comment>
<sequence>MILSGLGQARTDLLLGLYPKGLIPMEIISILIYPRSSPCLANVGLWLHTQQLNGVVVEWVPQLDILAHNAVGWSSLVESMRYGVPMIVRTFFGDQRLNARMVQDEWEIGVSVEGGIITKNGLLRSLDLILWQENGKKMRENAKKFELVEKSIGPRGTSMENFKAF</sequence>
<name>A0AAD9XF39_9ROSI</name>
<dbReference type="EMBL" id="JANJYI010000002">
    <property type="protein sequence ID" value="KAK2658160.1"/>
    <property type="molecule type" value="Genomic_DNA"/>
</dbReference>
<dbReference type="Proteomes" id="UP001280121">
    <property type="component" value="Unassembled WGS sequence"/>
</dbReference>
<dbReference type="PANTHER" id="PTHR48045:SF31">
    <property type="entry name" value="UDP-GLYCOSYLTRANSFERASE 76B1-LIKE"/>
    <property type="match status" value="1"/>
</dbReference>
<evidence type="ECO:0000313" key="2">
    <source>
        <dbReference type="EMBL" id="KAK2658160.1"/>
    </source>
</evidence>